<evidence type="ECO:0000256" key="7">
    <source>
        <dbReference type="ARBA" id="ARBA00023136"/>
    </source>
</evidence>
<evidence type="ECO:0000256" key="3">
    <source>
        <dbReference type="ARBA" id="ARBA00022448"/>
    </source>
</evidence>
<gene>
    <name evidence="10" type="ORF">SAMN04487974_11453</name>
</gene>
<dbReference type="FunFam" id="1.10.3470.10:FF:000001">
    <property type="entry name" value="Vitamin B12 ABC transporter permease BtuC"/>
    <property type="match status" value="1"/>
</dbReference>
<feature type="transmembrane region" description="Helical" evidence="9">
    <location>
        <begin position="29"/>
        <end position="47"/>
    </location>
</feature>
<dbReference type="GO" id="GO:0005886">
    <property type="term" value="C:plasma membrane"/>
    <property type="evidence" value="ECO:0007669"/>
    <property type="project" value="UniProtKB-SubCell"/>
</dbReference>
<dbReference type="RefSeq" id="WP_090597980.1">
    <property type="nucleotide sequence ID" value="NZ_FNCS01000014.1"/>
</dbReference>
<keyword evidence="7 9" id="KW-0472">Membrane</keyword>
<dbReference type="InterPro" id="IPR037294">
    <property type="entry name" value="ABC_BtuC-like"/>
</dbReference>
<evidence type="ECO:0000256" key="2">
    <source>
        <dbReference type="ARBA" id="ARBA00007935"/>
    </source>
</evidence>
<keyword evidence="4" id="KW-1003">Cell membrane</keyword>
<keyword evidence="11" id="KW-1185">Reference proteome</keyword>
<organism evidence="10 11">
    <name type="scientific">Pelagibacterium luteolum</name>
    <dbReference type="NCBI Taxonomy" id="440168"/>
    <lineage>
        <taxon>Bacteria</taxon>
        <taxon>Pseudomonadati</taxon>
        <taxon>Pseudomonadota</taxon>
        <taxon>Alphaproteobacteria</taxon>
        <taxon>Hyphomicrobiales</taxon>
        <taxon>Devosiaceae</taxon>
        <taxon>Pelagibacterium</taxon>
    </lineage>
</organism>
<protein>
    <submittedName>
        <fullName evidence="10">Iron complex transport system permease protein</fullName>
    </submittedName>
</protein>
<feature type="transmembrane region" description="Helical" evidence="9">
    <location>
        <begin position="178"/>
        <end position="199"/>
    </location>
</feature>
<evidence type="ECO:0000256" key="9">
    <source>
        <dbReference type="SAM" id="Phobius"/>
    </source>
</evidence>
<dbReference type="GO" id="GO:0033214">
    <property type="term" value="P:siderophore-iron import into cell"/>
    <property type="evidence" value="ECO:0007669"/>
    <property type="project" value="TreeGrafter"/>
</dbReference>
<feature type="transmembrane region" description="Helical" evidence="9">
    <location>
        <begin position="339"/>
        <end position="356"/>
    </location>
</feature>
<dbReference type="SUPFAM" id="SSF81345">
    <property type="entry name" value="ABC transporter involved in vitamin B12 uptake, BtuC"/>
    <property type="match status" value="1"/>
</dbReference>
<evidence type="ECO:0000256" key="1">
    <source>
        <dbReference type="ARBA" id="ARBA00004651"/>
    </source>
</evidence>
<evidence type="ECO:0000256" key="6">
    <source>
        <dbReference type="ARBA" id="ARBA00022989"/>
    </source>
</evidence>
<feature type="transmembrane region" description="Helical" evidence="9">
    <location>
        <begin position="91"/>
        <end position="112"/>
    </location>
</feature>
<dbReference type="GO" id="GO:0022857">
    <property type="term" value="F:transmembrane transporter activity"/>
    <property type="evidence" value="ECO:0007669"/>
    <property type="project" value="InterPro"/>
</dbReference>
<keyword evidence="5 9" id="KW-0812">Transmembrane</keyword>
<dbReference type="Pfam" id="PF01032">
    <property type="entry name" value="FecCD"/>
    <property type="match status" value="1"/>
</dbReference>
<feature type="transmembrane region" description="Helical" evidence="9">
    <location>
        <begin position="309"/>
        <end position="327"/>
    </location>
</feature>
<keyword evidence="6 9" id="KW-1133">Transmembrane helix</keyword>
<dbReference type="CDD" id="cd06550">
    <property type="entry name" value="TM_ABC_iron-siderophores_like"/>
    <property type="match status" value="1"/>
</dbReference>
<feature type="transmembrane region" description="Helical" evidence="9">
    <location>
        <begin position="121"/>
        <end position="142"/>
    </location>
</feature>
<dbReference type="STRING" id="440168.SAMN04487974_11453"/>
<feature type="transmembrane region" description="Helical" evidence="9">
    <location>
        <begin position="264"/>
        <end position="289"/>
    </location>
</feature>
<evidence type="ECO:0000256" key="8">
    <source>
        <dbReference type="SAM" id="MobiDB-lite"/>
    </source>
</evidence>
<dbReference type="AlphaFoldDB" id="A0A1G7YJI8"/>
<comment type="similarity">
    <text evidence="2">Belongs to the binding-protein-dependent transport system permease family. FecCD subfamily.</text>
</comment>
<dbReference type="EMBL" id="FNCS01000014">
    <property type="protein sequence ID" value="SDG96712.1"/>
    <property type="molecule type" value="Genomic_DNA"/>
</dbReference>
<evidence type="ECO:0000313" key="11">
    <source>
        <dbReference type="Proteomes" id="UP000199495"/>
    </source>
</evidence>
<proteinExistence type="inferred from homology"/>
<comment type="subcellular location">
    <subcellularLocation>
        <location evidence="1">Cell membrane</location>
        <topology evidence="1">Multi-pass membrane protein</topology>
    </subcellularLocation>
</comment>
<dbReference type="PANTHER" id="PTHR30472:SF25">
    <property type="entry name" value="ABC TRANSPORTER PERMEASE PROTEIN MJ0876-RELATED"/>
    <property type="match status" value="1"/>
</dbReference>
<feature type="region of interest" description="Disordered" evidence="8">
    <location>
        <begin position="1"/>
        <end position="20"/>
    </location>
</feature>
<name>A0A1G7YJI8_9HYPH</name>
<dbReference type="OrthoDB" id="9811975at2"/>
<evidence type="ECO:0000256" key="4">
    <source>
        <dbReference type="ARBA" id="ARBA00022475"/>
    </source>
</evidence>
<sequence>MPSTDQVGAGPVTDRPVPNPYTREASRRWLILLLLSALLVGLATLSLTQGAFDISVEAIIGILADRLGLDATFAFTSREASVLLTIRLPRLLLAAAVGASLGACGGITQAVFRNPLASPSVIGISGGAAVGAASSLVLGFAAMSRLGMPLSAFVGALAATTVVYGFARRRGRTEVTTLLLAGIAINAIAGALLNLLQALSNEAQLQSIVFWLMGSVSGATWGTLTFAVPLMAVSMIPLMINVRSLNLMILGEAEARNLGVETECVRIVCIFGVALATGASVAAAGVVPFVGLVVPHIMRAIIGPDNRTLIPGSMIGGAILVTVADLLGRTIVAPTQLPLGFVTALIGGPFFLYLVWRMQRQQGSLP</sequence>
<dbReference type="PANTHER" id="PTHR30472">
    <property type="entry name" value="FERRIC ENTEROBACTIN TRANSPORT SYSTEM PERMEASE PROTEIN"/>
    <property type="match status" value="1"/>
</dbReference>
<dbReference type="InterPro" id="IPR000522">
    <property type="entry name" value="ABC_transptr_permease_BtuC"/>
</dbReference>
<evidence type="ECO:0000256" key="5">
    <source>
        <dbReference type="ARBA" id="ARBA00022692"/>
    </source>
</evidence>
<feature type="transmembrane region" description="Helical" evidence="9">
    <location>
        <begin position="148"/>
        <end position="166"/>
    </location>
</feature>
<dbReference type="Gene3D" id="1.10.3470.10">
    <property type="entry name" value="ABC transporter involved in vitamin B12 uptake, BtuC"/>
    <property type="match status" value="1"/>
</dbReference>
<dbReference type="Proteomes" id="UP000199495">
    <property type="component" value="Unassembled WGS sequence"/>
</dbReference>
<feature type="transmembrane region" description="Helical" evidence="9">
    <location>
        <begin position="219"/>
        <end position="240"/>
    </location>
</feature>
<keyword evidence="3" id="KW-0813">Transport</keyword>
<evidence type="ECO:0000313" key="10">
    <source>
        <dbReference type="EMBL" id="SDG96712.1"/>
    </source>
</evidence>
<accession>A0A1G7YJI8</accession>
<reference evidence="10 11" key="1">
    <citation type="submission" date="2016-10" db="EMBL/GenBank/DDBJ databases">
        <authorList>
            <person name="de Groot N.N."/>
        </authorList>
    </citation>
    <scope>NUCLEOTIDE SEQUENCE [LARGE SCALE GENOMIC DNA]</scope>
    <source>
        <strain evidence="10 11">CGMCC 1.10267</strain>
    </source>
</reference>